<feature type="coiled-coil region" evidence="1">
    <location>
        <begin position="402"/>
        <end position="485"/>
    </location>
</feature>
<keyword evidence="4" id="KW-1185">Reference proteome</keyword>
<keyword evidence="1" id="KW-0175">Coiled coil</keyword>
<evidence type="ECO:0000256" key="1">
    <source>
        <dbReference type="SAM" id="Coils"/>
    </source>
</evidence>
<name>A0A8H7S352_9FUNG</name>
<feature type="compositionally biased region" description="Basic and acidic residues" evidence="2">
    <location>
        <begin position="386"/>
        <end position="397"/>
    </location>
</feature>
<dbReference type="OrthoDB" id="5600564at2759"/>
<feature type="region of interest" description="Disordered" evidence="2">
    <location>
        <begin position="1"/>
        <end position="83"/>
    </location>
</feature>
<feature type="region of interest" description="Disordered" evidence="2">
    <location>
        <begin position="572"/>
        <end position="607"/>
    </location>
</feature>
<dbReference type="EMBL" id="JAEPRB010000093">
    <property type="protein sequence ID" value="KAG2222032.1"/>
    <property type="molecule type" value="Genomic_DNA"/>
</dbReference>
<feature type="compositionally biased region" description="Low complexity" evidence="2">
    <location>
        <begin position="335"/>
        <end position="344"/>
    </location>
</feature>
<organism evidence="3 4">
    <name type="scientific">Circinella minor</name>
    <dbReference type="NCBI Taxonomy" id="1195481"/>
    <lineage>
        <taxon>Eukaryota</taxon>
        <taxon>Fungi</taxon>
        <taxon>Fungi incertae sedis</taxon>
        <taxon>Mucoromycota</taxon>
        <taxon>Mucoromycotina</taxon>
        <taxon>Mucoromycetes</taxon>
        <taxon>Mucorales</taxon>
        <taxon>Lichtheimiaceae</taxon>
        <taxon>Circinella</taxon>
    </lineage>
</organism>
<evidence type="ECO:0008006" key="5">
    <source>
        <dbReference type="Google" id="ProtNLM"/>
    </source>
</evidence>
<comment type="caution">
    <text evidence="3">The sequence shown here is derived from an EMBL/GenBank/DDBJ whole genome shotgun (WGS) entry which is preliminary data.</text>
</comment>
<evidence type="ECO:0000313" key="3">
    <source>
        <dbReference type="EMBL" id="KAG2222032.1"/>
    </source>
</evidence>
<feature type="compositionally biased region" description="Polar residues" evidence="2">
    <location>
        <begin position="297"/>
        <end position="306"/>
    </location>
</feature>
<sequence length="678" mass="75387">MSSTIKSKDKTSAGQKFWHLKKLALGNKSNTNDQAPQRPPSPADTDSLCDKDISKPKSKRLSVLLSNRRQGNNGKVSPTKTLPSAMSAQNLHVLSSSNNNGLLSKTDNNNNNAVATNVRSAAASGTRQRTMSHTVGATAANDTRAAFLKSRQAENSGGHGLTRHASVRDMKSRATSSGVGDNRLRSASPPMCSKPNATEETLIDPAIHPILTKKRSSLPTDSSNKPSHHADDRTNTRRALRPASSFASLRVRRSQQQLQQQDDSARSTDEWSFHQINKNTVCAASPPPTPTSPRLGRSNTMQNLSQPGSPRTPTRPSAPRSRGSLPPTFGTASQNNNSNNKNPNTSDEEMFSSTEELAWSRSSDEDGTVVINNKDEDGDSMDLSSDSDHNSKRSEAYWRSKLDKERAVVKALQRQKEACNKDITFLSQSVDELTNEKHVLSTKYELEKTSRQRFQDDLSSVTDKLNEATKQVRQLVIEKSELEKVMNERRLIHEKALNEHISKLGKEKCSENLSDENLQTQLRHSQDQVRVLKATMEQFLRMGIFSDDMSMWGDIASRYNTTMKASAFESLVQDGPKPHQQQQQQGSKLVAATTQASSENTKKEDSALPEIKSVADLDNSLRELLREKELLQSEYSKIPITGVNALTRRRKEELEARLDQVDSRMSKIKLKHRDLLKK</sequence>
<evidence type="ECO:0000256" key="2">
    <source>
        <dbReference type="SAM" id="MobiDB-lite"/>
    </source>
</evidence>
<feature type="coiled-coil region" evidence="1">
    <location>
        <begin position="614"/>
        <end position="671"/>
    </location>
</feature>
<feature type="region of interest" description="Disordered" evidence="2">
    <location>
        <begin position="151"/>
        <end position="397"/>
    </location>
</feature>
<reference evidence="3 4" key="1">
    <citation type="submission" date="2020-12" db="EMBL/GenBank/DDBJ databases">
        <title>Metabolic potential, ecology and presence of endohyphal bacteria is reflected in genomic diversity of Mucoromycotina.</title>
        <authorList>
            <person name="Muszewska A."/>
            <person name="Okrasinska A."/>
            <person name="Steczkiewicz K."/>
            <person name="Drgas O."/>
            <person name="Orlowska M."/>
            <person name="Perlinska-Lenart U."/>
            <person name="Aleksandrzak-Piekarczyk T."/>
            <person name="Szatraj K."/>
            <person name="Zielenkiewicz U."/>
            <person name="Pilsyk S."/>
            <person name="Malc E."/>
            <person name="Mieczkowski P."/>
            <person name="Kruszewska J.S."/>
            <person name="Biernat P."/>
            <person name="Pawlowska J."/>
        </authorList>
    </citation>
    <scope>NUCLEOTIDE SEQUENCE [LARGE SCALE GENOMIC DNA]</scope>
    <source>
        <strain evidence="3 4">CBS 142.35</strain>
    </source>
</reference>
<feature type="compositionally biased region" description="Polar residues" evidence="2">
    <location>
        <begin position="64"/>
        <end position="83"/>
    </location>
</feature>
<proteinExistence type="predicted"/>
<gene>
    <name evidence="3" type="ORF">INT45_003677</name>
</gene>
<feature type="compositionally biased region" description="Low complexity" evidence="2">
    <location>
        <begin position="307"/>
        <end position="324"/>
    </location>
</feature>
<evidence type="ECO:0000313" key="4">
    <source>
        <dbReference type="Proteomes" id="UP000646827"/>
    </source>
</evidence>
<protein>
    <recommendedName>
        <fullName evidence="5">Enkurin domain-containing protein</fullName>
    </recommendedName>
</protein>
<accession>A0A8H7S352</accession>
<dbReference type="Proteomes" id="UP000646827">
    <property type="component" value="Unassembled WGS sequence"/>
</dbReference>
<dbReference type="AlphaFoldDB" id="A0A8H7S352"/>
<feature type="compositionally biased region" description="Basic and acidic residues" evidence="2">
    <location>
        <begin position="263"/>
        <end position="272"/>
    </location>
</feature>
<feature type="compositionally biased region" description="Basic and acidic residues" evidence="2">
    <location>
        <begin position="1"/>
        <end position="11"/>
    </location>
</feature>